<dbReference type="EMBL" id="CP036313">
    <property type="protein sequence ID" value="QBH12989.1"/>
    <property type="molecule type" value="Genomic_DNA"/>
</dbReference>
<dbReference type="Gene3D" id="3.30.565.10">
    <property type="entry name" value="Histidine kinase-like ATPase, C-terminal domain"/>
    <property type="match status" value="1"/>
</dbReference>
<evidence type="ECO:0000313" key="4">
    <source>
        <dbReference type="EMBL" id="QBH12989.1"/>
    </source>
</evidence>
<dbReference type="InterPro" id="IPR036890">
    <property type="entry name" value="HATPase_C_sf"/>
</dbReference>
<accession>A0A328FL61</accession>
<evidence type="ECO:0000256" key="1">
    <source>
        <dbReference type="ARBA" id="ARBA00000085"/>
    </source>
</evidence>
<dbReference type="Proteomes" id="UP000248798">
    <property type="component" value="Unassembled WGS sequence"/>
</dbReference>
<dbReference type="Pfam" id="PF02518">
    <property type="entry name" value="HATPase_c"/>
    <property type="match status" value="1"/>
</dbReference>
<proteinExistence type="predicted"/>
<organism evidence="5 6">
    <name type="scientific">Desulfobacter hydrogenophilus</name>
    <dbReference type="NCBI Taxonomy" id="2291"/>
    <lineage>
        <taxon>Bacteria</taxon>
        <taxon>Pseudomonadati</taxon>
        <taxon>Thermodesulfobacteriota</taxon>
        <taxon>Desulfobacteria</taxon>
        <taxon>Desulfobacterales</taxon>
        <taxon>Desulfobacteraceae</taxon>
        <taxon>Desulfobacter</taxon>
    </lineage>
</organism>
<dbReference type="AlphaFoldDB" id="A0A328FL61"/>
<dbReference type="InterPro" id="IPR005467">
    <property type="entry name" value="His_kinase_dom"/>
</dbReference>
<gene>
    <name evidence="5" type="ORF">DO021_00695</name>
    <name evidence="4" type="ORF">EYB58_08710</name>
</gene>
<dbReference type="SUPFAM" id="SSF55874">
    <property type="entry name" value="ATPase domain of HSP90 chaperone/DNA topoisomerase II/histidine kinase"/>
    <property type="match status" value="1"/>
</dbReference>
<evidence type="ECO:0000313" key="6">
    <source>
        <dbReference type="Proteomes" id="UP000248798"/>
    </source>
</evidence>
<dbReference type="PROSITE" id="PS50109">
    <property type="entry name" value="HIS_KIN"/>
    <property type="match status" value="1"/>
</dbReference>
<name>A0A328FL61_9BACT</name>
<evidence type="ECO:0000259" key="3">
    <source>
        <dbReference type="PROSITE" id="PS50109"/>
    </source>
</evidence>
<dbReference type="OrthoDB" id="45683at2"/>
<reference evidence="5 6" key="1">
    <citation type="submission" date="2018-06" db="EMBL/GenBank/DDBJ databases">
        <title>Complete Genome Sequence of Desulfobacter hydrogenophilus (DSM3380).</title>
        <authorList>
            <person name="Marietou A."/>
            <person name="Schreiber L."/>
            <person name="Marshall I."/>
            <person name="Jorgensen B."/>
        </authorList>
    </citation>
    <scope>NUCLEOTIDE SEQUENCE [LARGE SCALE GENOMIC DNA]</scope>
    <source>
        <strain evidence="5 6">DSM 3380</strain>
    </source>
</reference>
<evidence type="ECO:0000256" key="2">
    <source>
        <dbReference type="ARBA" id="ARBA00012438"/>
    </source>
</evidence>
<dbReference type="EC" id="2.7.13.3" evidence="2"/>
<dbReference type="Proteomes" id="UP000293902">
    <property type="component" value="Chromosome"/>
</dbReference>
<dbReference type="PANTHER" id="PTHR43065">
    <property type="entry name" value="SENSOR HISTIDINE KINASE"/>
    <property type="match status" value="1"/>
</dbReference>
<dbReference type="PANTHER" id="PTHR43065:SF42">
    <property type="entry name" value="TWO-COMPONENT SENSOR PPRA"/>
    <property type="match status" value="1"/>
</dbReference>
<keyword evidence="7" id="KW-1185">Reference proteome</keyword>
<dbReference type="InterPro" id="IPR003594">
    <property type="entry name" value="HATPase_dom"/>
</dbReference>
<dbReference type="PRINTS" id="PR00344">
    <property type="entry name" value="BCTRLSENSOR"/>
</dbReference>
<dbReference type="GO" id="GO:0004673">
    <property type="term" value="F:protein histidine kinase activity"/>
    <property type="evidence" value="ECO:0007669"/>
    <property type="project" value="UniProtKB-EC"/>
</dbReference>
<feature type="domain" description="Histidine kinase" evidence="3">
    <location>
        <begin position="58"/>
        <end position="111"/>
    </location>
</feature>
<keyword evidence="4" id="KW-0808">Transferase</keyword>
<reference evidence="4 7" key="2">
    <citation type="submission" date="2019-02" db="EMBL/GenBank/DDBJ databases">
        <title>Complete genome sequence of Desulfobacter hydrogenophilus AcRS1.</title>
        <authorList>
            <person name="Marietou A."/>
            <person name="Lund M.B."/>
            <person name="Marshall I.P.G."/>
            <person name="Schreiber L."/>
            <person name="Jorgensen B."/>
        </authorList>
    </citation>
    <scope>NUCLEOTIDE SEQUENCE [LARGE SCALE GENOMIC DNA]</scope>
    <source>
        <strain evidence="4 7">AcRS1</strain>
    </source>
</reference>
<dbReference type="InterPro" id="IPR004358">
    <property type="entry name" value="Sig_transdc_His_kin-like_C"/>
</dbReference>
<protein>
    <recommendedName>
        <fullName evidence="2">histidine kinase</fullName>
        <ecNumber evidence="2">2.7.13.3</ecNumber>
    </recommendedName>
</protein>
<keyword evidence="4" id="KW-0418">Kinase</keyword>
<comment type="catalytic activity">
    <reaction evidence="1">
        <text>ATP + protein L-histidine = ADP + protein N-phospho-L-histidine.</text>
        <dbReference type="EC" id="2.7.13.3"/>
    </reaction>
</comment>
<evidence type="ECO:0000313" key="7">
    <source>
        <dbReference type="Proteomes" id="UP000293902"/>
    </source>
</evidence>
<dbReference type="RefSeq" id="WP_111952658.1">
    <property type="nucleotide sequence ID" value="NZ_CP036313.1"/>
</dbReference>
<evidence type="ECO:0000313" key="5">
    <source>
        <dbReference type="EMBL" id="RAM03973.1"/>
    </source>
</evidence>
<sequence>MHDPIAEKTKFYQVEYGDVFTDLGLVNSDGTQFAYEGPFRLVNAKGQRPRPILAQEHRIFDPFFTAKAVGKSTGVGLSLCYGIIQKMGGTIEVGSQMGQGISFLIRLPVKVRQTAKPSTRKTTNNI</sequence>
<dbReference type="EMBL" id="QLNI01000001">
    <property type="protein sequence ID" value="RAM03973.1"/>
    <property type="molecule type" value="Genomic_DNA"/>
</dbReference>